<accession>A0A369KBA8</accession>
<sequence length="94" mass="10293">MICDAHQICDNIVSPTLLQDKSCFLRSKKSAELVDLPVESDLTRPIGAFGSVLPCSLVLLENECEAGQALRKDALSRLLAPFESGFLLLYRIQG</sequence>
<dbReference type="AlphaFoldDB" id="A0A369KBA8"/>
<reference evidence="1" key="1">
    <citation type="submission" date="2018-04" db="EMBL/GenBank/DDBJ databases">
        <title>Whole genome sequencing of Hypsizygus marmoreus.</title>
        <authorList>
            <person name="Choi I.-G."/>
            <person name="Min B."/>
            <person name="Kim J.-G."/>
            <person name="Kim S."/>
            <person name="Oh Y.-L."/>
            <person name="Kong W.-S."/>
            <person name="Park H."/>
            <person name="Jeong J."/>
            <person name="Song E.-S."/>
        </authorList>
    </citation>
    <scope>NUCLEOTIDE SEQUENCE [LARGE SCALE GENOMIC DNA]</scope>
    <source>
        <strain evidence="1">51987-8</strain>
    </source>
</reference>
<evidence type="ECO:0000313" key="2">
    <source>
        <dbReference type="Proteomes" id="UP000076154"/>
    </source>
</evidence>
<comment type="caution">
    <text evidence="1">The sequence shown here is derived from an EMBL/GenBank/DDBJ whole genome shotgun (WGS) entry which is preliminary data.</text>
</comment>
<dbReference type="EMBL" id="LUEZ02000010">
    <property type="protein sequence ID" value="RDB29083.1"/>
    <property type="molecule type" value="Genomic_DNA"/>
</dbReference>
<organism evidence="1 2">
    <name type="scientific">Hypsizygus marmoreus</name>
    <name type="common">White beech mushroom</name>
    <name type="synonym">Agaricus marmoreus</name>
    <dbReference type="NCBI Taxonomy" id="39966"/>
    <lineage>
        <taxon>Eukaryota</taxon>
        <taxon>Fungi</taxon>
        <taxon>Dikarya</taxon>
        <taxon>Basidiomycota</taxon>
        <taxon>Agaricomycotina</taxon>
        <taxon>Agaricomycetes</taxon>
        <taxon>Agaricomycetidae</taxon>
        <taxon>Agaricales</taxon>
        <taxon>Tricholomatineae</taxon>
        <taxon>Lyophyllaceae</taxon>
        <taxon>Hypsizygus</taxon>
    </lineage>
</organism>
<gene>
    <name evidence="1" type="ORF">Hypma_015041</name>
</gene>
<dbReference type="Proteomes" id="UP000076154">
    <property type="component" value="Unassembled WGS sequence"/>
</dbReference>
<name>A0A369KBA8_HYPMA</name>
<dbReference type="InParanoid" id="A0A369KBA8"/>
<evidence type="ECO:0000313" key="1">
    <source>
        <dbReference type="EMBL" id="RDB29083.1"/>
    </source>
</evidence>
<keyword evidence="2" id="KW-1185">Reference proteome</keyword>
<protein>
    <submittedName>
        <fullName evidence="1">Uncharacterized protein</fullName>
    </submittedName>
</protein>
<proteinExistence type="predicted"/>